<dbReference type="Proteomes" id="UP000033188">
    <property type="component" value="Chromosome 3"/>
</dbReference>
<dbReference type="GO" id="GO:0005525">
    <property type="term" value="F:GTP binding"/>
    <property type="evidence" value="ECO:0007669"/>
    <property type="project" value="UniProtKB-KW"/>
</dbReference>
<keyword evidence="2" id="KW-0342">GTP-binding</keyword>
<keyword evidence="1" id="KW-0547">Nucleotide-binding</keyword>
<dbReference type="InterPro" id="IPR006689">
    <property type="entry name" value="Small_GTPase_ARF/SAR"/>
</dbReference>
<dbReference type="VEuPathDB" id="PiroplasmaDB:BBBOND_0301370"/>
<dbReference type="InterPro" id="IPR027417">
    <property type="entry name" value="P-loop_NTPase"/>
</dbReference>
<dbReference type="RefSeq" id="XP_012768419.1">
    <property type="nucleotide sequence ID" value="XM_012912965.1"/>
</dbReference>
<dbReference type="Gene3D" id="3.40.50.300">
    <property type="entry name" value="P-loop containing nucleotide triphosphate hydrolases"/>
    <property type="match status" value="1"/>
</dbReference>
<evidence type="ECO:0000313" key="4">
    <source>
        <dbReference type="Proteomes" id="UP000033188"/>
    </source>
</evidence>
<evidence type="ECO:0000313" key="3">
    <source>
        <dbReference type="EMBL" id="CDR96233.1"/>
    </source>
</evidence>
<sequence>MVGILERIKNFRNRESIHIFLCGLRGSDWEGICSEIEPTTLYHYEELHIRGKRFSIWDFSGDAKVKCIPAYVARSVNVAAVIFVVSATEHADSSCRELLDRIRRMDMDDAFSSSLFVILLNKISSGSQYNGLETFLKRQLSDPHRFIFVVVNVLHGLKDAAWLQLLDAIYAHHKKTVASA</sequence>
<dbReference type="KEGG" id="bbig:BBBOND_0301370"/>
<gene>
    <name evidence="3" type="ORF">BBBOND_0301370</name>
</gene>
<dbReference type="OMA" id="LYVINIM"/>
<accession>A0A061D6Q9</accession>
<evidence type="ECO:0000256" key="1">
    <source>
        <dbReference type="ARBA" id="ARBA00022741"/>
    </source>
</evidence>
<dbReference type="STRING" id="5866.A0A061D6Q9"/>
<dbReference type="AlphaFoldDB" id="A0A061D6Q9"/>
<dbReference type="Pfam" id="PF00025">
    <property type="entry name" value="Arf"/>
    <property type="match status" value="1"/>
</dbReference>
<name>A0A061D6Q9_BABBI</name>
<reference evidence="4" key="1">
    <citation type="journal article" date="2014" name="Nucleic Acids Res.">
        <title>The evolutionary dynamics of variant antigen genes in Babesia reveal a history of genomic innovation underlying host-parasite interaction.</title>
        <authorList>
            <person name="Jackson A.P."/>
            <person name="Otto T.D."/>
            <person name="Darby A."/>
            <person name="Ramaprasad A."/>
            <person name="Xia D."/>
            <person name="Echaide I.E."/>
            <person name="Farber M."/>
            <person name="Gahlot S."/>
            <person name="Gamble J."/>
            <person name="Gupta D."/>
            <person name="Gupta Y."/>
            <person name="Jackson L."/>
            <person name="Malandrin L."/>
            <person name="Malas T.B."/>
            <person name="Moussa E."/>
            <person name="Nair M."/>
            <person name="Reid A.J."/>
            <person name="Sanders M."/>
            <person name="Sharma J."/>
            <person name="Tracey A."/>
            <person name="Quail M.A."/>
            <person name="Weir W."/>
            <person name="Wastling J.M."/>
            <person name="Hall N."/>
            <person name="Willadsen P."/>
            <person name="Lingelbach K."/>
            <person name="Shiels B."/>
            <person name="Tait A."/>
            <person name="Berriman M."/>
            <person name="Allred D.R."/>
            <person name="Pain A."/>
        </authorList>
    </citation>
    <scope>NUCLEOTIDE SEQUENCE [LARGE SCALE GENOMIC DNA]</scope>
    <source>
        <strain evidence="4">Bond</strain>
    </source>
</reference>
<organism evidence="3 4">
    <name type="scientific">Babesia bigemina</name>
    <dbReference type="NCBI Taxonomy" id="5866"/>
    <lineage>
        <taxon>Eukaryota</taxon>
        <taxon>Sar</taxon>
        <taxon>Alveolata</taxon>
        <taxon>Apicomplexa</taxon>
        <taxon>Aconoidasida</taxon>
        <taxon>Piroplasmida</taxon>
        <taxon>Babesiidae</taxon>
        <taxon>Babesia</taxon>
    </lineage>
</organism>
<dbReference type="GO" id="GO:0003924">
    <property type="term" value="F:GTPase activity"/>
    <property type="evidence" value="ECO:0007669"/>
    <property type="project" value="InterPro"/>
</dbReference>
<dbReference type="EMBL" id="LK391709">
    <property type="protein sequence ID" value="CDR96233.1"/>
    <property type="molecule type" value="Genomic_DNA"/>
</dbReference>
<dbReference type="OrthoDB" id="365802at2759"/>
<proteinExistence type="predicted"/>
<keyword evidence="4" id="KW-1185">Reference proteome</keyword>
<dbReference type="GeneID" id="24564774"/>
<dbReference type="SUPFAM" id="SSF52540">
    <property type="entry name" value="P-loop containing nucleoside triphosphate hydrolases"/>
    <property type="match status" value="1"/>
</dbReference>
<protein>
    <submittedName>
        <fullName evidence="3">ADP-ribosylation factor 1</fullName>
    </submittedName>
</protein>
<evidence type="ECO:0000256" key="2">
    <source>
        <dbReference type="ARBA" id="ARBA00023134"/>
    </source>
</evidence>